<dbReference type="Pfam" id="PF13945">
    <property type="entry name" value="NST1"/>
    <property type="match status" value="1"/>
</dbReference>
<dbReference type="EMBL" id="MU865335">
    <property type="protein sequence ID" value="KAK4227158.1"/>
    <property type="molecule type" value="Genomic_DNA"/>
</dbReference>
<reference evidence="10" key="2">
    <citation type="submission" date="2023-05" db="EMBL/GenBank/DDBJ databases">
        <authorList>
            <consortium name="Lawrence Berkeley National Laboratory"/>
            <person name="Steindorff A."/>
            <person name="Hensen N."/>
            <person name="Bonometti L."/>
            <person name="Westerberg I."/>
            <person name="Brannstrom I.O."/>
            <person name="Guillou S."/>
            <person name="Cros-Aarteil S."/>
            <person name="Calhoun S."/>
            <person name="Haridas S."/>
            <person name="Kuo A."/>
            <person name="Mondo S."/>
            <person name="Pangilinan J."/>
            <person name="Riley R."/>
            <person name="Labutti K."/>
            <person name="Andreopoulos B."/>
            <person name="Lipzen A."/>
            <person name="Chen C."/>
            <person name="Yanf M."/>
            <person name="Daum C."/>
            <person name="Ng V."/>
            <person name="Clum A."/>
            <person name="Ohm R."/>
            <person name="Martin F."/>
            <person name="Silar P."/>
            <person name="Natvig D."/>
            <person name="Lalanne C."/>
            <person name="Gautier V."/>
            <person name="Ament-Velasquez S.L."/>
            <person name="Kruys A."/>
            <person name="Hutchinson M.I."/>
            <person name="Powell A.J."/>
            <person name="Barry K."/>
            <person name="Miller A.N."/>
            <person name="Grigoriev I.V."/>
            <person name="Debuchy R."/>
            <person name="Gladieux P."/>
            <person name="Thoren M.H."/>
            <person name="Johannesson H."/>
        </authorList>
    </citation>
    <scope>NUCLEOTIDE SEQUENCE</scope>
    <source>
        <strain evidence="10">CBS 990.96</strain>
    </source>
</reference>
<evidence type="ECO:0000313" key="10">
    <source>
        <dbReference type="EMBL" id="KAK4227158.1"/>
    </source>
</evidence>
<protein>
    <recommendedName>
        <fullName evidence="4 8">Stress response protein NST1</fullName>
    </recommendedName>
</protein>
<gene>
    <name evidence="10" type="ORF">QBC38DRAFT_199926</name>
</gene>
<organism evidence="10 11">
    <name type="scientific">Podospora fimiseda</name>
    <dbReference type="NCBI Taxonomy" id="252190"/>
    <lineage>
        <taxon>Eukaryota</taxon>
        <taxon>Fungi</taxon>
        <taxon>Dikarya</taxon>
        <taxon>Ascomycota</taxon>
        <taxon>Pezizomycotina</taxon>
        <taxon>Sordariomycetes</taxon>
        <taxon>Sordariomycetidae</taxon>
        <taxon>Sordariales</taxon>
        <taxon>Podosporaceae</taxon>
        <taxon>Podospora</taxon>
    </lineage>
</organism>
<feature type="compositionally biased region" description="Basic residues" evidence="9">
    <location>
        <begin position="146"/>
        <end position="157"/>
    </location>
</feature>
<feature type="compositionally biased region" description="Low complexity" evidence="9">
    <location>
        <begin position="82"/>
        <end position="91"/>
    </location>
</feature>
<feature type="compositionally biased region" description="Polar residues" evidence="9">
    <location>
        <begin position="1264"/>
        <end position="1274"/>
    </location>
</feature>
<feature type="region of interest" description="Disordered" evidence="9">
    <location>
        <begin position="403"/>
        <end position="423"/>
    </location>
</feature>
<keyword evidence="6 8" id="KW-0346">Stress response</keyword>
<dbReference type="PANTHER" id="PTHR31780:SF10">
    <property type="entry name" value="LD36051P"/>
    <property type="match status" value="1"/>
</dbReference>
<dbReference type="InterPro" id="IPR051195">
    <property type="entry name" value="Fungal_stress_NST1"/>
</dbReference>
<feature type="region of interest" description="Disordered" evidence="9">
    <location>
        <begin position="564"/>
        <end position="876"/>
    </location>
</feature>
<comment type="caution">
    <text evidence="10">The sequence shown here is derived from an EMBL/GenBank/DDBJ whole genome shotgun (WGS) entry which is preliminary data.</text>
</comment>
<proteinExistence type="inferred from homology"/>
<evidence type="ECO:0000256" key="9">
    <source>
        <dbReference type="SAM" id="MobiDB-lite"/>
    </source>
</evidence>
<evidence type="ECO:0000256" key="3">
    <source>
        <dbReference type="ARBA" id="ARBA00007112"/>
    </source>
</evidence>
<accession>A0AAN7BPJ0</accession>
<evidence type="ECO:0000256" key="4">
    <source>
        <dbReference type="ARBA" id="ARBA00020733"/>
    </source>
</evidence>
<feature type="compositionally biased region" description="Low complexity" evidence="9">
    <location>
        <begin position="42"/>
        <end position="62"/>
    </location>
</feature>
<dbReference type="PANTHER" id="PTHR31780">
    <property type="entry name" value="STRESS RESPONSE PROTEIN NST1-RELATED"/>
    <property type="match status" value="1"/>
</dbReference>
<evidence type="ECO:0000256" key="1">
    <source>
        <dbReference type="ARBA" id="ARBA00002545"/>
    </source>
</evidence>
<comment type="similarity">
    <text evidence="3 8">Belongs to the NST1 family.</text>
</comment>
<keyword evidence="11" id="KW-1185">Reference proteome</keyword>
<keyword evidence="7 8" id="KW-0175">Coiled coil</keyword>
<feature type="compositionally biased region" description="Polar residues" evidence="9">
    <location>
        <begin position="95"/>
        <end position="104"/>
    </location>
</feature>
<reference evidence="10" key="1">
    <citation type="journal article" date="2023" name="Mol. Phylogenet. Evol.">
        <title>Genome-scale phylogeny and comparative genomics of the fungal order Sordariales.</title>
        <authorList>
            <person name="Hensen N."/>
            <person name="Bonometti L."/>
            <person name="Westerberg I."/>
            <person name="Brannstrom I.O."/>
            <person name="Guillou S."/>
            <person name="Cros-Aarteil S."/>
            <person name="Calhoun S."/>
            <person name="Haridas S."/>
            <person name="Kuo A."/>
            <person name="Mondo S."/>
            <person name="Pangilinan J."/>
            <person name="Riley R."/>
            <person name="LaButti K."/>
            <person name="Andreopoulos B."/>
            <person name="Lipzen A."/>
            <person name="Chen C."/>
            <person name="Yan M."/>
            <person name="Daum C."/>
            <person name="Ng V."/>
            <person name="Clum A."/>
            <person name="Steindorff A."/>
            <person name="Ohm R.A."/>
            <person name="Martin F."/>
            <person name="Silar P."/>
            <person name="Natvig D.O."/>
            <person name="Lalanne C."/>
            <person name="Gautier V."/>
            <person name="Ament-Velasquez S.L."/>
            <person name="Kruys A."/>
            <person name="Hutchinson M.I."/>
            <person name="Powell A.J."/>
            <person name="Barry K."/>
            <person name="Miller A.N."/>
            <person name="Grigoriev I.V."/>
            <person name="Debuchy R."/>
            <person name="Gladieux P."/>
            <person name="Hiltunen Thoren M."/>
            <person name="Johannesson H."/>
        </authorList>
    </citation>
    <scope>NUCLEOTIDE SEQUENCE</scope>
    <source>
        <strain evidence="10">CBS 990.96</strain>
    </source>
</reference>
<feature type="region of interest" description="Disordered" evidence="9">
    <location>
        <begin position="1"/>
        <end position="198"/>
    </location>
</feature>
<evidence type="ECO:0000256" key="7">
    <source>
        <dbReference type="ARBA" id="ARBA00023054"/>
    </source>
</evidence>
<name>A0AAN7BPJ0_9PEZI</name>
<feature type="compositionally biased region" description="Polar residues" evidence="9">
    <location>
        <begin position="1012"/>
        <end position="1030"/>
    </location>
</feature>
<feature type="compositionally biased region" description="Acidic residues" evidence="9">
    <location>
        <begin position="357"/>
        <end position="372"/>
    </location>
</feature>
<feature type="compositionally biased region" description="Low complexity" evidence="9">
    <location>
        <begin position="837"/>
        <end position="848"/>
    </location>
</feature>
<dbReference type="GO" id="GO:0005737">
    <property type="term" value="C:cytoplasm"/>
    <property type="evidence" value="ECO:0007669"/>
    <property type="project" value="UniProtKB-SubCell"/>
</dbReference>
<feature type="compositionally biased region" description="Basic and acidic residues" evidence="9">
    <location>
        <begin position="374"/>
        <end position="383"/>
    </location>
</feature>
<dbReference type="CDD" id="cd06503">
    <property type="entry name" value="ATP-synt_Fo_b"/>
    <property type="match status" value="1"/>
</dbReference>
<feature type="compositionally biased region" description="Pro residues" evidence="9">
    <location>
        <begin position="1"/>
        <end position="14"/>
    </location>
</feature>
<dbReference type="AlphaFoldDB" id="A0AAN7BPJ0"/>
<feature type="compositionally biased region" description="Basic residues" evidence="9">
    <location>
        <begin position="71"/>
        <end position="81"/>
    </location>
</feature>
<feature type="region of interest" description="Disordered" evidence="9">
    <location>
        <begin position="468"/>
        <end position="526"/>
    </location>
</feature>
<evidence type="ECO:0000313" key="11">
    <source>
        <dbReference type="Proteomes" id="UP001301958"/>
    </source>
</evidence>
<feature type="compositionally biased region" description="Acidic residues" evidence="9">
    <location>
        <begin position="319"/>
        <end position="340"/>
    </location>
</feature>
<evidence type="ECO:0000256" key="6">
    <source>
        <dbReference type="ARBA" id="ARBA00023016"/>
    </source>
</evidence>
<keyword evidence="5 8" id="KW-0963">Cytoplasm</keyword>
<feature type="compositionally biased region" description="Polar residues" evidence="9">
    <location>
        <begin position="977"/>
        <end position="996"/>
    </location>
</feature>
<feature type="region of interest" description="Disordered" evidence="9">
    <location>
        <begin position="273"/>
        <end position="384"/>
    </location>
</feature>
<evidence type="ECO:0000256" key="2">
    <source>
        <dbReference type="ARBA" id="ARBA00004496"/>
    </source>
</evidence>
<comment type="function">
    <text evidence="1 8">May act as a negative regulator of salt tolerance.</text>
</comment>
<feature type="region of interest" description="Disordered" evidence="9">
    <location>
        <begin position="972"/>
        <end position="1064"/>
    </location>
</feature>
<sequence length="1274" mass="138667">MKGNRNPPPAPAPAAAPTSPAAKTTAKYTNKDGSKFITMPKTSASADSSQPSPTPATPASTSLPPPAPNVNRKKQKRRAKAAAKAAAEQQAHGGVTTNGTSATGSRDRQQSADVEADEEDDQDAARTSYNQQEPLTNGSAHGSTAKSKKSKKKKKKSSATTNQGNSSDFWGHADRKGAPPPQQGRSGGLSRDKIWNTSNAEERERIKEFWLGLEENDRKSLVKLEKDAVLKKMKEQQKHTCSCTVCGRKRTAIEEELEGLYDAYYEELEQFAHDPQGEGPPMLQPRHSFSSIGAMRSRGLPSRFSNAQPYQGRIVEHATDDEDDEEDEDEEDDEDEDADEGDHAQGQDGSVDGSLDYSDEEEDEYSDEDAEPSEQSHRGDYESQFHIFGNSLTVQGRDRLPILPSFLQSSPSPGAGNNAYGSSSVGGILTVADDLLKNDGKKFIEMMENLAERRMAREIDAREHAERGYGHTNGNRYAHDHHPSAPDEDEYDDDVEDDDEYDDDEEEEYDSQEEEEDTLTDEQRMEEGRRMFQIFAARMFEQRVLTAYREKVAKERQEQLLEEIEAENQQDAQRKAKKAKEAQRRKDRLARKKEAQAEEKARREAERAAEEAARLAEEARKAEEQRLKAEEKRKKREAHKKAEEEERQRKEAERLRKLHEREEAERKAREAKEREKKAREDARLKEKEAREQKEREAKQRREEQEKAKREKEAKAKLERENREPKETKEKRKKEERAAQKAAALASAPVAAPVILPKRPAQQPAAAVPALSQPSTTSFASPKITVATPVLPKVPTPMRARQGSQQESAATASSGPTSLSGSGPSQNPSPNPLTPVHSSPGPIGPPSKSGLGGAVPYGTVQPPPAHSAASPMTLPSKTLPIQPNAFGVPPMAGASMPFPPPGLTSMPPGFGNPMHREPVFPPIGGAFRPPPGMMSMPPGLGGAVAGRGFPMQPPPGFHSSLDSPVLAMSQIAGPGMQQEPSSTHSRQGSGSFESGLSQPVAKPTPIGRPASLVQGQRPANGSPSRNISNSEVDAHLGSSALLDDLDDPPIPDYLTRTTRPPMLPLPRATHGFSISPFGMDPHPPLFSSHHNPWGPPPPPQPNLFAPGPPPPPGFGHSPIGSGPSPISAPWGPIIPQASSFGSHSMAPPEPRAIAVRKMLRRACEELAESGLAKGVSGKSKSNDGFVALESIRARVDMLNHDHPVDENELLEICETEGSELNGGGSFDVREEAQGNKSIRFVSGSHWPAQQPAVQKAVGYHPSSPIGATSSTGTSR</sequence>
<feature type="region of interest" description="Disordered" evidence="9">
    <location>
        <begin position="1248"/>
        <end position="1274"/>
    </location>
</feature>
<feature type="compositionally biased region" description="Low complexity" evidence="9">
    <location>
        <begin position="739"/>
        <end position="773"/>
    </location>
</feature>
<feature type="compositionally biased region" description="Low complexity" evidence="9">
    <location>
        <begin position="807"/>
        <end position="825"/>
    </location>
</feature>
<feature type="compositionally biased region" description="Acidic residues" evidence="9">
    <location>
        <begin position="486"/>
        <end position="520"/>
    </location>
</feature>
<feature type="compositionally biased region" description="Basic and acidic residues" evidence="9">
    <location>
        <begin position="592"/>
        <end position="632"/>
    </location>
</feature>
<dbReference type="InterPro" id="IPR025279">
    <property type="entry name" value="NST1"/>
</dbReference>
<feature type="compositionally biased region" description="Basic and acidic residues" evidence="9">
    <location>
        <begin position="640"/>
        <end position="738"/>
    </location>
</feature>
<feature type="compositionally biased region" description="Low complexity" evidence="9">
    <location>
        <begin position="15"/>
        <end position="26"/>
    </location>
</feature>
<feature type="compositionally biased region" description="Polar residues" evidence="9">
    <location>
        <begin position="159"/>
        <end position="168"/>
    </location>
</feature>
<evidence type="ECO:0000256" key="5">
    <source>
        <dbReference type="ARBA" id="ARBA00022490"/>
    </source>
</evidence>
<evidence type="ECO:0000256" key="8">
    <source>
        <dbReference type="RuleBase" id="RU049441"/>
    </source>
</evidence>
<comment type="subcellular location">
    <subcellularLocation>
        <location evidence="2 8">Cytoplasm</location>
    </subcellularLocation>
</comment>
<feature type="compositionally biased region" description="Polar residues" evidence="9">
    <location>
        <begin position="127"/>
        <end position="145"/>
    </location>
</feature>
<dbReference type="Proteomes" id="UP001301958">
    <property type="component" value="Unassembled WGS sequence"/>
</dbReference>